<organism evidence="11 12">
    <name type="scientific">Caenorhabditis auriculariae</name>
    <dbReference type="NCBI Taxonomy" id="2777116"/>
    <lineage>
        <taxon>Eukaryota</taxon>
        <taxon>Metazoa</taxon>
        <taxon>Ecdysozoa</taxon>
        <taxon>Nematoda</taxon>
        <taxon>Chromadorea</taxon>
        <taxon>Rhabditida</taxon>
        <taxon>Rhabditina</taxon>
        <taxon>Rhabditomorpha</taxon>
        <taxon>Rhabditoidea</taxon>
        <taxon>Rhabditidae</taxon>
        <taxon>Peloderinae</taxon>
        <taxon>Caenorhabditis</taxon>
    </lineage>
</organism>
<dbReference type="OrthoDB" id="5825149at2759"/>
<dbReference type="SMART" id="SM00216">
    <property type="entry name" value="VWD"/>
    <property type="match status" value="1"/>
</dbReference>
<keyword evidence="2" id="KW-0964">Secreted</keyword>
<proteinExistence type="predicted"/>
<evidence type="ECO:0000259" key="10">
    <source>
        <dbReference type="PROSITE" id="PS51233"/>
    </source>
</evidence>
<dbReference type="SMART" id="SM00638">
    <property type="entry name" value="LPD_N"/>
    <property type="match status" value="1"/>
</dbReference>
<dbReference type="InterPro" id="IPR015816">
    <property type="entry name" value="Vitellinogen_b-sht_N"/>
</dbReference>
<evidence type="ECO:0000256" key="6">
    <source>
        <dbReference type="PROSITE-ProRule" id="PRU00557"/>
    </source>
</evidence>
<dbReference type="Proteomes" id="UP000835052">
    <property type="component" value="Unassembled WGS sequence"/>
</dbReference>
<keyword evidence="8" id="KW-1133">Transmembrane helix</keyword>
<dbReference type="GO" id="GO:0045735">
    <property type="term" value="F:nutrient reservoir activity"/>
    <property type="evidence" value="ECO:0007669"/>
    <property type="project" value="UniProtKB-KW"/>
</dbReference>
<evidence type="ECO:0000256" key="7">
    <source>
        <dbReference type="SAM" id="MobiDB-lite"/>
    </source>
</evidence>
<dbReference type="PROSITE" id="PS51211">
    <property type="entry name" value="VITELLOGENIN"/>
    <property type="match status" value="1"/>
</dbReference>
<evidence type="ECO:0000256" key="4">
    <source>
        <dbReference type="ARBA" id="ARBA00022761"/>
    </source>
</evidence>
<feature type="transmembrane region" description="Helical" evidence="8">
    <location>
        <begin position="73"/>
        <end position="94"/>
    </location>
</feature>
<dbReference type="InterPro" id="IPR015255">
    <property type="entry name" value="Vitellinogen_open_b-sht"/>
</dbReference>
<dbReference type="EMBL" id="CAJGYM010000006">
    <property type="protein sequence ID" value="CAD6187554.1"/>
    <property type="molecule type" value="Genomic_DNA"/>
</dbReference>
<evidence type="ECO:0000256" key="1">
    <source>
        <dbReference type="ARBA" id="ARBA00004613"/>
    </source>
</evidence>
<dbReference type="PANTHER" id="PTHR23345">
    <property type="entry name" value="VITELLOGENIN-RELATED"/>
    <property type="match status" value="1"/>
</dbReference>
<feature type="compositionally biased region" description="Basic and acidic residues" evidence="7">
    <location>
        <begin position="1589"/>
        <end position="1601"/>
    </location>
</feature>
<dbReference type="SMART" id="SM01169">
    <property type="entry name" value="DUF1943"/>
    <property type="match status" value="1"/>
</dbReference>
<evidence type="ECO:0000256" key="2">
    <source>
        <dbReference type="ARBA" id="ARBA00022525"/>
    </source>
</evidence>
<dbReference type="Pfam" id="PF09172">
    <property type="entry name" value="Vit_open_b-sht"/>
    <property type="match status" value="1"/>
</dbReference>
<feature type="domain" description="Vitellogenin" evidence="9">
    <location>
        <begin position="102"/>
        <end position="760"/>
    </location>
</feature>
<comment type="caution">
    <text evidence="11">The sequence shown here is derived from an EMBL/GenBank/DDBJ whole genome shotgun (WGS) entry which is preliminary data.</text>
</comment>
<dbReference type="PANTHER" id="PTHR23345:SF12">
    <property type="entry name" value="VITELLOGENIN-1-RELATED"/>
    <property type="match status" value="1"/>
</dbReference>
<dbReference type="InterPro" id="IPR001846">
    <property type="entry name" value="VWF_type-D"/>
</dbReference>
<dbReference type="Gene3D" id="1.25.10.20">
    <property type="entry name" value="Vitellinogen, superhelical"/>
    <property type="match status" value="1"/>
</dbReference>
<keyword evidence="3" id="KW-0732">Signal</keyword>
<gene>
    <name evidence="11" type="ORF">CAUJ_LOCUS3473</name>
</gene>
<reference evidence="11" key="1">
    <citation type="submission" date="2020-10" db="EMBL/GenBank/DDBJ databases">
        <authorList>
            <person name="Kikuchi T."/>
        </authorList>
    </citation>
    <scope>NUCLEOTIDE SEQUENCE</scope>
    <source>
        <strain evidence="11">NKZ352</strain>
    </source>
</reference>
<evidence type="ECO:0000256" key="8">
    <source>
        <dbReference type="SAM" id="Phobius"/>
    </source>
</evidence>
<dbReference type="Pfam" id="PF01347">
    <property type="entry name" value="Vitellogenin_N"/>
    <property type="match status" value="1"/>
</dbReference>
<keyword evidence="5 6" id="KW-1015">Disulfide bond</keyword>
<protein>
    <recommendedName>
        <fullName evidence="13">Vitellogenin domain-containing protein</fullName>
    </recommendedName>
</protein>
<dbReference type="GO" id="GO:0005576">
    <property type="term" value="C:extracellular region"/>
    <property type="evidence" value="ECO:0007669"/>
    <property type="project" value="UniProtKB-SubCell"/>
</dbReference>
<keyword evidence="12" id="KW-1185">Reference proteome</keyword>
<dbReference type="InterPro" id="IPR011030">
    <property type="entry name" value="Lipovitellin_superhlx_dom"/>
</dbReference>
<keyword evidence="8" id="KW-0812">Transmembrane</keyword>
<keyword evidence="4" id="KW-0758">Storage protein</keyword>
<feature type="compositionally biased region" description="Acidic residues" evidence="7">
    <location>
        <begin position="1575"/>
        <end position="1588"/>
    </location>
</feature>
<comment type="subcellular location">
    <subcellularLocation>
        <location evidence="1">Secreted</location>
    </subcellularLocation>
</comment>
<dbReference type="Gene3D" id="2.30.230.10">
    <property type="entry name" value="Lipovitellin, beta-sheet shell regions, chain A"/>
    <property type="match status" value="1"/>
</dbReference>
<sequence length="1769" mass="204052">MYNCEVDIDKCRMIWRLVGLNTRRFVGQPRLKRQGVKGGDALEFAGSFDMPIFANPVDAAVLRGFSSCMMRQFFTSIMIRSFVFAALVALALAASPRFERTFQPKNEYHYRFEGLVLAGLPATSSEISQTRIDALARLQTVDDRTLALQLIKIRLSASHETEVEGIPSQNSLEKREIEPKHKELLELPVRAHIRNGLISDVQFDGEDQEWSKNAKRAVLNMLQLNTEQHKDEKFETEQLESNDKHFNKMEKTIEGECEVSYTIVEESQKTIVTKSVNFDKCTTRPEAAYGLRFGSKCDQCEEQSKHIQPMTVYTYVIEKEQIQKVDVVSVYTINMNGQELMKTETRSRLTLEEVHSIKKQIQKVDGEKEEIIYSAQFEKQVEEFYKKGDKASVNPFEQYQTEKKIQQIKTITEQIMENEDNKQETAHHLARLVSLVRMCTVEELDQIHSEIYEKADKKVQAFLDHVHAICGTKNTIHHLIQHIEQNKFSPLEAAQLLKSVQETPYPSEHIVEILLQLAKSKISRENEVIRQSSWLAIGSVVRGDVSQTPEIHLVKEHSGELKQKYVRVFMSLFNDAETTYEKILALKALGNAGIDVSVQELEKIIYDKRQPLPVRMEAIDALRLLKDQMPRKIQNILLPIYKNRQQTPELRMAAVWRIMQTLPEEPVLSQIVYQMDRESNQQVAAFTYRLLQSLSQSTNPCYKSVASNIQSLLNFVRYQPQEGVLASFYQLPFFSEEALSGAQLDMAAIFGKNSVLPKELTASLDSVFGGNWNKYLVQMGFSQNNLDQIVMKALNKLQKMDSEKTVVRGRRVQSGISLLKKLAQKMNIRSRSSSEETQQPHAAFYLRYKEMDFAVLPIEVEQIERLVEKYVKNGKIETSSLERLFNQLPEFNNHHAAYFFDMTRKVPTSMGLPLAITVKLPTVFSVQGKLSVELMSLESRFTLEVQPSIAATHVTQMRFWTPLFEQGTKSLRSIRANVRVKMDARIILKKDVEVELSLTIPQDKKTTIQVSSRPVAFLRFPTSEEMNYVEAEEKTLVAPQWQRKTVEVERSYKLFGLEMTVRGNMLNQWTWENAALCEQDIEYTVESRRQEGRFTARLNIGKLQTSQLSEVEFNNVFEPEFESEDSQFEKRNENKRREHFHKMIRDIQSGSGYKHRLTLKLETPDEKYFNSELTTVLDKEVRVVKATLEARRSPSHPERKEWNLDWELLVALPEMPNTLRQLKDLPHREVQATIVSRWGSEKQNELKVNVQLEQSPEQKKWIHSIERESNGMLEYERLVKAARLNQISAVANYKLNRESEFVFGRLFNLVKAYSFWSTQERSQDNQENRVVLRLTVDPITRQYCNVSVQTPEQHVVISNAELPTRVYLPSIAQRSMRRALSEKVNAVCELEQDQVTTFDNLIYQAPLTTCYSVIAKDCSEESQFAILAKKSNKKGDLLKVKIVKENDEIVLEQRNGEIKVEVNEKKVNKPSELSQYNIELINEKLAVIQLEDGEVQFDGYTLKTNMNQLSQGRLCGLCGNNDDNSDNEFRTAEDNETKDIEEFHRSFLLKDDECEVEESRLSEKKNYKVSKYENEQENSEQYDSEEYETESRESRQEKSELVEKTKVVEYSHRVCFSLEPVKECRRGFEAEESQPKKVRFTCLPRHKAEARRLLNDAREKTLRLEGYPMSFVKSVEVPTACLAFLILLLSKDNPSMSEAIIAVDDRVCDLDLELAGTIRRTDFGFLDLSTFFRTCTISPRKPCNLVSLPSSSGSGLLSLDSDFCSFVCN</sequence>
<dbReference type="SUPFAM" id="SSF48431">
    <property type="entry name" value="Lipovitellin-phosvitin complex, superhelical domain"/>
    <property type="match status" value="1"/>
</dbReference>
<dbReference type="InterPro" id="IPR001747">
    <property type="entry name" value="Vitellogenin_N"/>
</dbReference>
<dbReference type="GO" id="GO:0005319">
    <property type="term" value="F:lipid transporter activity"/>
    <property type="evidence" value="ECO:0007669"/>
    <property type="project" value="InterPro"/>
</dbReference>
<evidence type="ECO:0000313" key="12">
    <source>
        <dbReference type="Proteomes" id="UP000835052"/>
    </source>
</evidence>
<feature type="domain" description="VWFD" evidence="10">
    <location>
        <begin position="1386"/>
        <end position="1555"/>
    </location>
</feature>
<evidence type="ECO:0008006" key="13">
    <source>
        <dbReference type="Google" id="ProtNLM"/>
    </source>
</evidence>
<dbReference type="InterPro" id="IPR050733">
    <property type="entry name" value="Vitellogenin/Apolipophorin"/>
</dbReference>
<dbReference type="InterPro" id="IPR015819">
    <property type="entry name" value="Lipid_transp_b-sht_shell"/>
</dbReference>
<name>A0A8S1GX24_9PELO</name>
<dbReference type="Gene3D" id="2.20.80.10">
    <property type="entry name" value="Lipovitellin-phosvitin complex, chain A, domain 4"/>
    <property type="match status" value="1"/>
</dbReference>
<dbReference type="FunFam" id="1.25.10.20:FF:000003">
    <property type="entry name" value="Vitellogenin C"/>
    <property type="match status" value="1"/>
</dbReference>
<keyword evidence="8" id="KW-0472">Membrane</keyword>
<feature type="region of interest" description="Disordered" evidence="7">
    <location>
        <begin position="1570"/>
        <end position="1601"/>
    </location>
</feature>
<evidence type="ECO:0000259" key="9">
    <source>
        <dbReference type="PROSITE" id="PS51211"/>
    </source>
</evidence>
<dbReference type="Pfam" id="PF00094">
    <property type="entry name" value="VWD"/>
    <property type="match status" value="1"/>
</dbReference>
<feature type="disulfide bond" evidence="6">
    <location>
        <begin position="297"/>
        <end position="300"/>
    </location>
</feature>
<dbReference type="SUPFAM" id="SSF56968">
    <property type="entry name" value="Lipovitellin-phosvitin complex, beta-sheet shell regions"/>
    <property type="match status" value="2"/>
</dbReference>
<dbReference type="PROSITE" id="PS51233">
    <property type="entry name" value="VWFD"/>
    <property type="match status" value="1"/>
</dbReference>
<evidence type="ECO:0000256" key="3">
    <source>
        <dbReference type="ARBA" id="ARBA00022729"/>
    </source>
</evidence>
<accession>A0A8S1GX24</accession>
<evidence type="ECO:0000313" key="11">
    <source>
        <dbReference type="EMBL" id="CAD6187554.1"/>
    </source>
</evidence>
<comment type="caution">
    <text evidence="6">Lacks conserved residue(s) required for the propagation of feature annotation.</text>
</comment>
<evidence type="ECO:0000256" key="5">
    <source>
        <dbReference type="ARBA" id="ARBA00023157"/>
    </source>
</evidence>